<feature type="transmembrane region" description="Helical" evidence="4">
    <location>
        <begin position="64"/>
        <end position="87"/>
    </location>
</feature>
<keyword evidence="4" id="KW-1133">Transmembrane helix</keyword>
<feature type="transmembrane region" description="Helical" evidence="4">
    <location>
        <begin position="179"/>
        <end position="196"/>
    </location>
</feature>
<dbReference type="PROSITE" id="PS51257">
    <property type="entry name" value="PROKAR_LIPOPROTEIN"/>
    <property type="match status" value="1"/>
</dbReference>
<dbReference type="RefSeq" id="WP_133997336.1">
    <property type="nucleotide sequence ID" value="NZ_SODV01000002.1"/>
</dbReference>
<proteinExistence type="predicted"/>
<name>A0A4R8DH91_9BACT</name>
<dbReference type="EMBL" id="SODV01000002">
    <property type="protein sequence ID" value="TDW96604.1"/>
    <property type="molecule type" value="Genomic_DNA"/>
</dbReference>
<dbReference type="InterPro" id="IPR009057">
    <property type="entry name" value="Homeodomain-like_sf"/>
</dbReference>
<dbReference type="InterPro" id="IPR018060">
    <property type="entry name" value="HTH_AraC"/>
</dbReference>
<feature type="transmembrane region" description="Helical" evidence="4">
    <location>
        <begin position="108"/>
        <end position="130"/>
    </location>
</feature>
<keyword evidence="4" id="KW-0472">Membrane</keyword>
<dbReference type="AlphaFoldDB" id="A0A4R8DH91"/>
<dbReference type="SMART" id="SM00342">
    <property type="entry name" value="HTH_ARAC"/>
    <property type="match status" value="1"/>
</dbReference>
<keyword evidence="2 6" id="KW-0238">DNA-binding</keyword>
<dbReference type="PANTHER" id="PTHR43280">
    <property type="entry name" value="ARAC-FAMILY TRANSCRIPTIONAL REGULATOR"/>
    <property type="match status" value="1"/>
</dbReference>
<feature type="transmembrane region" description="Helical" evidence="4">
    <location>
        <begin position="216"/>
        <end position="233"/>
    </location>
</feature>
<dbReference type="PROSITE" id="PS00041">
    <property type="entry name" value="HTH_ARAC_FAMILY_1"/>
    <property type="match status" value="1"/>
</dbReference>
<dbReference type="OrthoDB" id="5492415at2"/>
<keyword evidence="3" id="KW-0804">Transcription</keyword>
<feature type="transmembrane region" description="Helical" evidence="4">
    <location>
        <begin position="6"/>
        <end position="24"/>
    </location>
</feature>
<sequence length="363" mass="40919">MKVFLGTILLLGCLQGIVSCVLLFRSKRHRQANRLLGALILVITLATLRVYGNDEGWWDKGLVLILVGNFVPFFLVMAAGPLAYLYVRACLDPRFVFRKRDRIHFVPVLLDLVPVITVCIYVVLLAFGRVKPGGGAWGNFIDSYNVYVDIPRWISVTVYVLAGWKMLKGAPDSTRWIRHFLTGLTVFQVIWLINLIPYEFPASGNWMLDHLDWYPLYIPMTVLSYWLGIKGYLSSQLMPVSGALLTKTMAQQTIRTLEKIMKEDKAYRNPDLNLAQLAKQAGVPTKTVSTVLNQHLGQSVNEYINGYRIKEVQEKLLEGGARERTIAGLAYESGFNSLPTFQRAFKAISGVSPKEFLIKSGIE</sequence>
<reference evidence="6 7" key="1">
    <citation type="submission" date="2019-03" db="EMBL/GenBank/DDBJ databases">
        <title>Genomic Encyclopedia of Type Strains, Phase IV (KMG-IV): sequencing the most valuable type-strain genomes for metagenomic binning, comparative biology and taxonomic classification.</title>
        <authorList>
            <person name="Goeker M."/>
        </authorList>
    </citation>
    <scope>NUCLEOTIDE SEQUENCE [LARGE SCALE GENOMIC DNA]</scope>
    <source>
        <strain evidence="6 7">DSM 100059</strain>
    </source>
</reference>
<dbReference type="Gene3D" id="1.10.10.60">
    <property type="entry name" value="Homeodomain-like"/>
    <property type="match status" value="2"/>
</dbReference>
<keyword evidence="7" id="KW-1185">Reference proteome</keyword>
<keyword evidence="4" id="KW-0812">Transmembrane</keyword>
<gene>
    <name evidence="6" type="ORF">EDB95_4437</name>
</gene>
<feature type="transmembrane region" description="Helical" evidence="4">
    <location>
        <begin position="150"/>
        <end position="167"/>
    </location>
</feature>
<feature type="transmembrane region" description="Helical" evidence="4">
    <location>
        <begin position="36"/>
        <end position="52"/>
    </location>
</feature>
<dbReference type="PANTHER" id="PTHR43280:SF29">
    <property type="entry name" value="ARAC-FAMILY TRANSCRIPTIONAL REGULATOR"/>
    <property type="match status" value="1"/>
</dbReference>
<organism evidence="6 7">
    <name type="scientific">Dinghuibacter silviterrae</name>
    <dbReference type="NCBI Taxonomy" id="1539049"/>
    <lineage>
        <taxon>Bacteria</taxon>
        <taxon>Pseudomonadati</taxon>
        <taxon>Bacteroidota</taxon>
        <taxon>Chitinophagia</taxon>
        <taxon>Chitinophagales</taxon>
        <taxon>Chitinophagaceae</taxon>
        <taxon>Dinghuibacter</taxon>
    </lineage>
</organism>
<dbReference type="GO" id="GO:0003700">
    <property type="term" value="F:DNA-binding transcription factor activity"/>
    <property type="evidence" value="ECO:0007669"/>
    <property type="project" value="InterPro"/>
</dbReference>
<dbReference type="Pfam" id="PF12833">
    <property type="entry name" value="HTH_18"/>
    <property type="match status" value="1"/>
</dbReference>
<accession>A0A4R8DH91</accession>
<feature type="domain" description="HTH araC/xylS-type" evidence="5">
    <location>
        <begin position="251"/>
        <end position="359"/>
    </location>
</feature>
<protein>
    <submittedName>
        <fullName evidence="6">AraC-like DNA-binding protein</fullName>
    </submittedName>
</protein>
<dbReference type="SUPFAM" id="SSF46689">
    <property type="entry name" value="Homeodomain-like"/>
    <property type="match status" value="1"/>
</dbReference>
<evidence type="ECO:0000256" key="3">
    <source>
        <dbReference type="ARBA" id="ARBA00023163"/>
    </source>
</evidence>
<dbReference type="GO" id="GO:0043565">
    <property type="term" value="F:sequence-specific DNA binding"/>
    <property type="evidence" value="ECO:0007669"/>
    <property type="project" value="InterPro"/>
</dbReference>
<dbReference type="InterPro" id="IPR018062">
    <property type="entry name" value="HTH_AraC-typ_CS"/>
</dbReference>
<keyword evidence="1" id="KW-0805">Transcription regulation</keyword>
<evidence type="ECO:0000259" key="5">
    <source>
        <dbReference type="PROSITE" id="PS01124"/>
    </source>
</evidence>
<evidence type="ECO:0000256" key="1">
    <source>
        <dbReference type="ARBA" id="ARBA00023015"/>
    </source>
</evidence>
<dbReference type="Proteomes" id="UP000294498">
    <property type="component" value="Unassembled WGS sequence"/>
</dbReference>
<evidence type="ECO:0000256" key="4">
    <source>
        <dbReference type="SAM" id="Phobius"/>
    </source>
</evidence>
<evidence type="ECO:0000256" key="2">
    <source>
        <dbReference type="ARBA" id="ARBA00023125"/>
    </source>
</evidence>
<comment type="caution">
    <text evidence="6">The sequence shown here is derived from an EMBL/GenBank/DDBJ whole genome shotgun (WGS) entry which is preliminary data.</text>
</comment>
<evidence type="ECO:0000313" key="6">
    <source>
        <dbReference type="EMBL" id="TDW96604.1"/>
    </source>
</evidence>
<dbReference type="PROSITE" id="PS01124">
    <property type="entry name" value="HTH_ARAC_FAMILY_2"/>
    <property type="match status" value="1"/>
</dbReference>
<evidence type="ECO:0000313" key="7">
    <source>
        <dbReference type="Proteomes" id="UP000294498"/>
    </source>
</evidence>